<gene>
    <name evidence="2" type="ORF">HSBAA_49270</name>
</gene>
<reference evidence="2 3" key="1">
    <citation type="journal article" date="2019" name="Microbiol. Resour. Announc.">
        <title>Complete Genome Sequence of Halomonas sulfidaeris Strain Esulfide1 Isolated from a Metal Sulfide Rock at a Depth of 2,200 Meters, Obtained Using Nanopore Sequencing.</title>
        <authorList>
            <person name="Saito M."/>
            <person name="Nishigata A."/>
            <person name="Galipon J."/>
            <person name="Arakawa K."/>
        </authorList>
    </citation>
    <scope>NUCLEOTIDE SEQUENCE [LARGE SCALE GENOMIC DNA]</scope>
    <source>
        <strain evidence="2 3">ATCC BAA-803</strain>
    </source>
</reference>
<evidence type="ECO:0008006" key="4">
    <source>
        <dbReference type="Google" id="ProtNLM"/>
    </source>
</evidence>
<dbReference type="Pfam" id="PF03806">
    <property type="entry name" value="ABG_transport"/>
    <property type="match status" value="1"/>
</dbReference>
<accession>A0A455UG76</accession>
<sequence>MGRHSADFCTHVDAHGLRPEVIQAAYRIGDSVTNLITPMMSYFGLILAVATRYRKDMGIGTLVALMLPYTLFMLIGWSLLFFVWVFVFGLPVGPGSATYYTL</sequence>
<dbReference type="Proteomes" id="UP000320231">
    <property type="component" value="Chromosome"/>
</dbReference>
<protein>
    <recommendedName>
        <fullName evidence="4">AbgT transporter</fullName>
    </recommendedName>
</protein>
<evidence type="ECO:0000256" key="1">
    <source>
        <dbReference type="SAM" id="Phobius"/>
    </source>
</evidence>
<dbReference type="EMBL" id="AP019514">
    <property type="protein sequence ID" value="BBI63621.1"/>
    <property type="molecule type" value="Genomic_DNA"/>
</dbReference>
<keyword evidence="1" id="KW-1133">Transmembrane helix</keyword>
<dbReference type="AlphaFoldDB" id="A0A455UG76"/>
<feature type="transmembrane region" description="Helical" evidence="1">
    <location>
        <begin position="62"/>
        <end position="87"/>
    </location>
</feature>
<dbReference type="GO" id="GO:1902604">
    <property type="term" value="P:p-aminobenzoyl-glutamate transmembrane transport"/>
    <property type="evidence" value="ECO:0007669"/>
    <property type="project" value="InterPro"/>
</dbReference>
<name>A0A455UG76_9GAMM</name>
<proteinExistence type="predicted"/>
<dbReference type="KEGG" id="hsr:HSBAA_49270"/>
<dbReference type="GO" id="GO:0015558">
    <property type="term" value="F:secondary active p-aminobenzoyl-glutamate transmembrane transporter activity"/>
    <property type="evidence" value="ECO:0007669"/>
    <property type="project" value="InterPro"/>
</dbReference>
<dbReference type="PANTHER" id="PTHR30282:SF0">
    <property type="entry name" value="P-AMINOBENZOYL-GLUTAMATE TRANSPORT PROTEIN"/>
    <property type="match status" value="1"/>
</dbReference>
<dbReference type="InterPro" id="IPR004697">
    <property type="entry name" value="AbgT"/>
</dbReference>
<feature type="transmembrane region" description="Helical" evidence="1">
    <location>
        <begin position="32"/>
        <end position="50"/>
    </location>
</feature>
<keyword evidence="1" id="KW-0812">Transmembrane</keyword>
<evidence type="ECO:0000313" key="2">
    <source>
        <dbReference type="EMBL" id="BBI63621.1"/>
    </source>
</evidence>
<keyword evidence="1" id="KW-0472">Membrane</keyword>
<dbReference type="PANTHER" id="PTHR30282">
    <property type="entry name" value="P-AMINOBENZOYL GLUTAMATE TRANSPORTER"/>
    <property type="match status" value="1"/>
</dbReference>
<organism evidence="2 3">
    <name type="scientific">Vreelandella sulfidaeris</name>
    <dbReference type="NCBI Taxonomy" id="115553"/>
    <lineage>
        <taxon>Bacteria</taxon>
        <taxon>Pseudomonadati</taxon>
        <taxon>Pseudomonadota</taxon>
        <taxon>Gammaproteobacteria</taxon>
        <taxon>Oceanospirillales</taxon>
        <taxon>Halomonadaceae</taxon>
        <taxon>Vreelandella</taxon>
    </lineage>
</organism>
<evidence type="ECO:0000313" key="3">
    <source>
        <dbReference type="Proteomes" id="UP000320231"/>
    </source>
</evidence>